<organism evidence="1">
    <name type="scientific">Acidicaldus sp</name>
    <dbReference type="NCBI Taxonomy" id="1872105"/>
    <lineage>
        <taxon>Bacteria</taxon>
        <taxon>Pseudomonadati</taxon>
        <taxon>Pseudomonadota</taxon>
        <taxon>Alphaproteobacteria</taxon>
        <taxon>Acetobacterales</taxon>
        <taxon>Acetobacteraceae</taxon>
        <taxon>Acidicaldus</taxon>
    </lineage>
</organism>
<name>A0A8J4M529_9PROT</name>
<dbReference type="EMBL" id="DTQM01000003">
    <property type="protein sequence ID" value="HGC41653.1"/>
    <property type="molecule type" value="Genomic_DNA"/>
</dbReference>
<accession>A0A8J4M529</accession>
<dbReference type="NCBIfam" id="TIGR03016">
    <property type="entry name" value="pepcterm_hypo_1"/>
    <property type="match status" value="1"/>
</dbReference>
<dbReference type="AlphaFoldDB" id="A0A8J4M529"/>
<comment type="caution">
    <text evidence="1">The sequence shown here is derived from an EMBL/GenBank/DDBJ whole genome shotgun (WGS) entry which is preliminary data.</text>
</comment>
<gene>
    <name evidence="1" type="ORF">ENY07_00270</name>
</gene>
<sequence>MRAARASAKPRHWPHLLARLSLGAGGWWLAGGLAGALAQEAGPSLSAPSPISLAQVNLGAPPANPELLPTPLTPAAPPPPAPSPNAWTITPSIGIDEIYTDNLLMIPSPRDTDFYTMINPAITIQGDTQRIQAMAVYDPNFMFFPGYAGLNQIDENGTGQAKITLVPETLFLNLQAYASTQATPGGSIGPFGYNPAFTEQISSFTVSPYIEHQFGDYGTGKLMYSLSDTNFSMAGLNGTQTYIPPTSQYPSYFNPFNGYMITSEEQAQFTTGSILGRLQDQITADLQQFTGFGMGPDSYQNIYDNEFSYALTHNFALLFGGGWEDINYNMQPDFAVHDAIWDVGFKWKPNADSTIIATYGHKYGLTYPYLDAEYQLTQRTKINANYTEYLDTAPQAIQNNLANSTLTPNGQTVDTATGAPLAIANPLFALEGGLLESKVFNAGITTTYARDTFGLTASHETDITVAATPGLPAYSDRMTYGTATWTHTISDDLSLTSSATAGPMSFYLPGTPAQNFTTVEASSTLSYNFSATLIGTLNYTYMEFLGNIPGVSATQNMVMIGLTKTFK</sequence>
<evidence type="ECO:0000313" key="1">
    <source>
        <dbReference type="EMBL" id="HGC41653.1"/>
    </source>
</evidence>
<reference evidence="1" key="1">
    <citation type="journal article" date="2020" name="mSystems">
        <title>Genome- and Community-Level Interaction Insights into Carbon Utilization and Element Cycling Functions of Hydrothermarchaeota in Hydrothermal Sediment.</title>
        <authorList>
            <person name="Zhou Z."/>
            <person name="Liu Y."/>
            <person name="Xu W."/>
            <person name="Pan J."/>
            <person name="Luo Z.H."/>
            <person name="Li M."/>
        </authorList>
    </citation>
    <scope>NUCLEOTIDE SEQUENCE</scope>
    <source>
        <strain evidence="1">SpSt-997</strain>
    </source>
</reference>
<dbReference type="InterPro" id="IPR017467">
    <property type="entry name" value="CHP03016_PEP-CTERM"/>
</dbReference>
<protein>
    <submittedName>
        <fullName evidence="1">TIGR03016 family PEP-CTERM system-associated outer membrane protein</fullName>
    </submittedName>
</protein>
<proteinExistence type="predicted"/>